<dbReference type="PANTHER" id="PTHR45654:SF9">
    <property type="entry name" value="HOMEOBOX-LEUCINE ZIPPER PROTEIN HDG10-RELATED"/>
    <property type="match status" value="1"/>
</dbReference>
<dbReference type="eggNOG" id="ENOG502QTNV">
    <property type="taxonomic scope" value="Eukaryota"/>
</dbReference>
<evidence type="ECO:0000256" key="3">
    <source>
        <dbReference type="ARBA" id="ARBA00023155"/>
    </source>
</evidence>
<accession>W9SDJ2</accession>
<dbReference type="GO" id="GO:0008289">
    <property type="term" value="F:lipid binding"/>
    <property type="evidence" value="ECO:0007669"/>
    <property type="project" value="InterPro"/>
</dbReference>
<dbReference type="Gene3D" id="3.30.530.20">
    <property type="match status" value="1"/>
</dbReference>
<dbReference type="EMBL" id="KE619841">
    <property type="protein sequence ID" value="EXC36259.1"/>
    <property type="molecule type" value="Genomic_DNA"/>
</dbReference>
<dbReference type="Proteomes" id="UP000030645">
    <property type="component" value="Unassembled WGS sequence"/>
</dbReference>
<gene>
    <name evidence="8" type="ORF">L484_000624</name>
</gene>
<keyword evidence="4" id="KW-0804">Transcription</keyword>
<dbReference type="AlphaFoldDB" id="W9SDJ2"/>
<feature type="compositionally biased region" description="Low complexity" evidence="6">
    <location>
        <begin position="466"/>
        <end position="479"/>
    </location>
</feature>
<evidence type="ECO:0000256" key="5">
    <source>
        <dbReference type="ARBA" id="ARBA00023242"/>
    </source>
</evidence>
<dbReference type="PROSITE" id="PS50848">
    <property type="entry name" value="START"/>
    <property type="match status" value="1"/>
</dbReference>
<keyword evidence="3" id="KW-0371">Homeobox</keyword>
<feature type="domain" description="START" evidence="7">
    <location>
        <begin position="18"/>
        <end position="258"/>
    </location>
</feature>
<dbReference type="GO" id="GO:0003677">
    <property type="term" value="F:DNA binding"/>
    <property type="evidence" value="ECO:0007669"/>
    <property type="project" value="UniProtKB-KW"/>
</dbReference>
<evidence type="ECO:0000313" key="9">
    <source>
        <dbReference type="Proteomes" id="UP000030645"/>
    </source>
</evidence>
<dbReference type="InterPro" id="IPR042160">
    <property type="entry name" value="HD-Zip_IV"/>
</dbReference>
<dbReference type="InterPro" id="IPR057993">
    <property type="entry name" value="HD-Zip_IV_C"/>
</dbReference>
<evidence type="ECO:0000256" key="2">
    <source>
        <dbReference type="ARBA" id="ARBA00023125"/>
    </source>
</evidence>
<dbReference type="Pfam" id="PF01852">
    <property type="entry name" value="START"/>
    <property type="match status" value="1"/>
</dbReference>
<organism evidence="8 9">
    <name type="scientific">Morus notabilis</name>
    <dbReference type="NCBI Taxonomy" id="981085"/>
    <lineage>
        <taxon>Eukaryota</taxon>
        <taxon>Viridiplantae</taxon>
        <taxon>Streptophyta</taxon>
        <taxon>Embryophyta</taxon>
        <taxon>Tracheophyta</taxon>
        <taxon>Spermatophyta</taxon>
        <taxon>Magnoliopsida</taxon>
        <taxon>eudicotyledons</taxon>
        <taxon>Gunneridae</taxon>
        <taxon>Pentapetalae</taxon>
        <taxon>rosids</taxon>
        <taxon>fabids</taxon>
        <taxon>Rosales</taxon>
        <taxon>Moraceae</taxon>
        <taxon>Moreae</taxon>
        <taxon>Morus</taxon>
    </lineage>
</organism>
<dbReference type="SUPFAM" id="SSF55961">
    <property type="entry name" value="Bet v1-like"/>
    <property type="match status" value="2"/>
</dbReference>
<reference evidence="9" key="1">
    <citation type="submission" date="2013-01" db="EMBL/GenBank/DDBJ databases">
        <title>Draft Genome Sequence of a Mulberry Tree, Morus notabilis C.K. Schneid.</title>
        <authorList>
            <person name="He N."/>
            <person name="Zhao S."/>
        </authorList>
    </citation>
    <scope>NUCLEOTIDE SEQUENCE</scope>
</reference>
<feature type="region of interest" description="Disordered" evidence="6">
    <location>
        <begin position="459"/>
        <end position="479"/>
    </location>
</feature>
<evidence type="ECO:0000313" key="8">
    <source>
        <dbReference type="EMBL" id="EXC36259.1"/>
    </source>
</evidence>
<dbReference type="CDD" id="cd08875">
    <property type="entry name" value="START_ArGLABRA2_like"/>
    <property type="match status" value="1"/>
</dbReference>
<dbReference type="OrthoDB" id="6159439at2759"/>
<dbReference type="STRING" id="981085.W9SDJ2"/>
<dbReference type="InterPro" id="IPR002913">
    <property type="entry name" value="START_lipid-bd_dom"/>
</dbReference>
<keyword evidence="5" id="KW-0539">Nucleus</keyword>
<dbReference type="SMART" id="SM00234">
    <property type="entry name" value="START"/>
    <property type="match status" value="1"/>
</dbReference>
<evidence type="ECO:0000256" key="1">
    <source>
        <dbReference type="ARBA" id="ARBA00023015"/>
    </source>
</evidence>
<protein>
    <recommendedName>
        <fullName evidence="7">START domain-containing protein</fullName>
    </recommendedName>
</protein>
<keyword evidence="9" id="KW-1185">Reference proteome</keyword>
<dbReference type="PANTHER" id="PTHR45654">
    <property type="entry name" value="HOMEOBOX-LEUCINE ZIPPER PROTEIN MERISTEM L1"/>
    <property type="match status" value="1"/>
</dbReference>
<keyword evidence="1" id="KW-0805">Transcription regulation</keyword>
<evidence type="ECO:0000256" key="6">
    <source>
        <dbReference type="SAM" id="MobiDB-lite"/>
    </source>
</evidence>
<sequence length="526" mass="58257">MKIRNNQEFPNHQMNGTIDMERALIVETAASAVDEVTKLLQIDEPLWIKSASEGRCILHRGSYEKIFLTRANFNIRSFTNGARFESSKHSGIVTMSAMHLVDAFLDSDKWGDIFPTIVTKEKTIQALEKGALENRHGSLHMMYEKMHILSPLVPSREFCFLRHCRQIEHGTWVIADVSYDFSKECVFPSRSWRLPSGCMIEDMSNGSSKVTWVEHVHVDDKSQTNRLYRDLVCGSHNIAYGAERWILTLKRMCERFTYFSKLPETTATADNGFGRVIIMAEGKQSVMNLSHRMVKNFCGTLNMSGKLDFPQLAEVTNSGVRVSVREATETGQPSGIIVGAATSLWLPLPPQAVFDFFRDDKTRFQWDVLSNGYPVHEIEHISTGAHPGNCISIIRPFIPTENNMLMLQESCIDRLGSLIVYAPIDVTTLNMAITGQDSSAIPILPSGFIISADGRGTNHRSTKAASTSSSGTSGSSSSGGSLLTVAFQILVSCKQLNVESVAAVNTLISSTVQKIKSSLNCSNDLD</sequence>
<name>W9SDJ2_9ROSA</name>
<keyword evidence="2" id="KW-0238">DNA-binding</keyword>
<dbReference type="KEGG" id="mnt:21384251"/>
<dbReference type="Pfam" id="PF25797">
    <property type="entry name" value="PDF2_C"/>
    <property type="match status" value="1"/>
</dbReference>
<evidence type="ECO:0000259" key="7">
    <source>
        <dbReference type="PROSITE" id="PS50848"/>
    </source>
</evidence>
<proteinExistence type="predicted"/>
<dbReference type="InterPro" id="IPR023393">
    <property type="entry name" value="START-like_dom_sf"/>
</dbReference>
<evidence type="ECO:0000256" key="4">
    <source>
        <dbReference type="ARBA" id="ARBA00023163"/>
    </source>
</evidence>